<evidence type="ECO:0000256" key="2">
    <source>
        <dbReference type="ARBA" id="ARBA00012438"/>
    </source>
</evidence>
<keyword evidence="4" id="KW-1133">Transmembrane helix</keyword>
<evidence type="ECO:0000313" key="6">
    <source>
        <dbReference type="EMBL" id="OGY37248.1"/>
    </source>
</evidence>
<evidence type="ECO:0000256" key="3">
    <source>
        <dbReference type="ARBA" id="ARBA00022553"/>
    </source>
</evidence>
<dbReference type="PANTHER" id="PTHR43547">
    <property type="entry name" value="TWO-COMPONENT HISTIDINE KINASE"/>
    <property type="match status" value="1"/>
</dbReference>
<protein>
    <recommendedName>
        <fullName evidence="2">histidine kinase</fullName>
        <ecNumber evidence="2">2.7.13.3</ecNumber>
    </recommendedName>
</protein>
<comment type="catalytic activity">
    <reaction evidence="1">
        <text>ATP + protein L-histidine = ADP + protein N-phospho-L-histidine.</text>
        <dbReference type="EC" id="2.7.13.3"/>
    </reaction>
</comment>
<dbReference type="AlphaFoldDB" id="A0A1G1XAY0"/>
<evidence type="ECO:0000313" key="7">
    <source>
        <dbReference type="Proteomes" id="UP000177941"/>
    </source>
</evidence>
<sequence>MMKNISPHTVLYSFLYGAASVLFAINLFFLAKALFAGEFFPIVPLATGVCVAGGLLVILYAEGKARGEDKKEYRRLSRVASQLEQPILSLEEDIAYLVRESEALPAEIRLKLKKMDTRTKVLLENVRDVFLAIRAQQGEIAQEMRVYDTCAIVADVVEKMRPLAVARNVELLQKMHCEDAPVRVDKSLFVIALTHLIENGILYTITPGLVNIVIIRSKSHVRIIIQDRGIGLKQEDIASIFTPFARGSFASQYDADGIGVGIALSRMIVQEFGGNLTMRQRKDSSGLEFEIKLPLAR</sequence>
<dbReference type="PRINTS" id="PR00344">
    <property type="entry name" value="BCTRLSENSOR"/>
</dbReference>
<dbReference type="InterPro" id="IPR005467">
    <property type="entry name" value="His_kinase_dom"/>
</dbReference>
<feature type="transmembrane region" description="Helical" evidence="4">
    <location>
        <begin position="12"/>
        <end position="35"/>
    </location>
</feature>
<dbReference type="EMBL" id="MHHS01000015">
    <property type="protein sequence ID" value="OGY37248.1"/>
    <property type="molecule type" value="Genomic_DNA"/>
</dbReference>
<dbReference type="InterPro" id="IPR004358">
    <property type="entry name" value="Sig_transdc_His_kin-like_C"/>
</dbReference>
<dbReference type="Gene3D" id="3.30.565.10">
    <property type="entry name" value="Histidine kinase-like ATPase, C-terminal domain"/>
    <property type="match status" value="1"/>
</dbReference>
<dbReference type="Pfam" id="PF02518">
    <property type="entry name" value="HATPase_c"/>
    <property type="match status" value="1"/>
</dbReference>
<keyword evidence="4" id="KW-0812">Transmembrane</keyword>
<dbReference type="SMART" id="SM00387">
    <property type="entry name" value="HATPase_c"/>
    <property type="match status" value="1"/>
</dbReference>
<keyword evidence="3" id="KW-0597">Phosphoprotein</keyword>
<feature type="domain" description="Histidine kinase" evidence="5">
    <location>
        <begin position="78"/>
        <end position="297"/>
    </location>
</feature>
<organism evidence="6 7">
    <name type="scientific">Candidatus Andersenbacteria bacterium RIFCSPHIGHO2_12_FULL_45_11b</name>
    <dbReference type="NCBI Taxonomy" id="1797282"/>
    <lineage>
        <taxon>Bacteria</taxon>
        <taxon>Candidatus Anderseniibacteriota</taxon>
    </lineage>
</organism>
<feature type="transmembrane region" description="Helical" evidence="4">
    <location>
        <begin position="41"/>
        <end position="61"/>
    </location>
</feature>
<dbReference type="PANTHER" id="PTHR43547:SF2">
    <property type="entry name" value="HYBRID SIGNAL TRANSDUCTION HISTIDINE KINASE C"/>
    <property type="match status" value="1"/>
</dbReference>
<evidence type="ECO:0000259" key="5">
    <source>
        <dbReference type="PROSITE" id="PS50109"/>
    </source>
</evidence>
<dbReference type="SUPFAM" id="SSF55874">
    <property type="entry name" value="ATPase domain of HSP90 chaperone/DNA topoisomerase II/histidine kinase"/>
    <property type="match status" value="1"/>
</dbReference>
<dbReference type="EC" id="2.7.13.3" evidence="2"/>
<evidence type="ECO:0000256" key="4">
    <source>
        <dbReference type="SAM" id="Phobius"/>
    </source>
</evidence>
<dbReference type="Proteomes" id="UP000177941">
    <property type="component" value="Unassembled WGS sequence"/>
</dbReference>
<dbReference type="PROSITE" id="PS50109">
    <property type="entry name" value="HIS_KIN"/>
    <property type="match status" value="1"/>
</dbReference>
<dbReference type="InterPro" id="IPR003594">
    <property type="entry name" value="HATPase_dom"/>
</dbReference>
<proteinExistence type="predicted"/>
<dbReference type="GO" id="GO:0000155">
    <property type="term" value="F:phosphorelay sensor kinase activity"/>
    <property type="evidence" value="ECO:0007669"/>
    <property type="project" value="TreeGrafter"/>
</dbReference>
<dbReference type="InterPro" id="IPR036890">
    <property type="entry name" value="HATPase_C_sf"/>
</dbReference>
<keyword evidence="4" id="KW-0472">Membrane</keyword>
<accession>A0A1G1XAY0</accession>
<evidence type="ECO:0000256" key="1">
    <source>
        <dbReference type="ARBA" id="ARBA00000085"/>
    </source>
</evidence>
<name>A0A1G1XAY0_9BACT</name>
<gene>
    <name evidence="6" type="ORF">A3E36_01005</name>
</gene>
<comment type="caution">
    <text evidence="6">The sequence shown here is derived from an EMBL/GenBank/DDBJ whole genome shotgun (WGS) entry which is preliminary data.</text>
</comment>
<reference evidence="6 7" key="1">
    <citation type="journal article" date="2016" name="Nat. Commun.">
        <title>Thousands of microbial genomes shed light on interconnected biogeochemical processes in an aquifer system.</title>
        <authorList>
            <person name="Anantharaman K."/>
            <person name="Brown C.T."/>
            <person name="Hug L.A."/>
            <person name="Sharon I."/>
            <person name="Castelle C.J."/>
            <person name="Probst A.J."/>
            <person name="Thomas B.C."/>
            <person name="Singh A."/>
            <person name="Wilkins M.J."/>
            <person name="Karaoz U."/>
            <person name="Brodie E.L."/>
            <person name="Williams K.H."/>
            <person name="Hubbard S.S."/>
            <person name="Banfield J.F."/>
        </authorList>
    </citation>
    <scope>NUCLEOTIDE SEQUENCE [LARGE SCALE GENOMIC DNA]</scope>
</reference>